<feature type="domain" description="WsaF N-terminal" evidence="1">
    <location>
        <begin position="1"/>
        <end position="151"/>
    </location>
</feature>
<evidence type="ECO:0000313" key="3">
    <source>
        <dbReference type="EMBL" id="MEW9625034.1"/>
    </source>
</evidence>
<accession>A0ABV3QRJ1</accession>
<dbReference type="InterPro" id="IPR048510">
    <property type="entry name" value="WsaF_N"/>
</dbReference>
<dbReference type="Proteomes" id="UP001556170">
    <property type="component" value="Unassembled WGS sequence"/>
</dbReference>
<dbReference type="Gene3D" id="3.40.50.2000">
    <property type="entry name" value="Glycogen Phosphorylase B"/>
    <property type="match status" value="1"/>
</dbReference>
<evidence type="ECO:0000313" key="4">
    <source>
        <dbReference type="Proteomes" id="UP001556170"/>
    </source>
</evidence>
<dbReference type="InterPro" id="IPR055050">
    <property type="entry name" value="WsaF_C"/>
</dbReference>
<keyword evidence="4" id="KW-1185">Reference proteome</keyword>
<dbReference type="EMBL" id="JBFOHL010000010">
    <property type="protein sequence ID" value="MEW9625034.1"/>
    <property type="molecule type" value="Genomic_DNA"/>
</dbReference>
<reference evidence="3 4" key="1">
    <citation type="submission" date="2024-06" db="EMBL/GenBank/DDBJ databases">
        <authorList>
            <person name="Woo H."/>
        </authorList>
    </citation>
    <scope>NUCLEOTIDE SEQUENCE [LARGE SCALE GENOMIC DNA]</scope>
    <source>
        <strain evidence="3 4">S2-g</strain>
    </source>
</reference>
<name>A0ABV3QRJ1_9GAMM</name>
<sequence>MLLPSINAQHYFGGIHTAVQLYRALAEHFPATRIILMDSAPDDAALQRFSDHIKVCCESDSDATRQIVSFNDRYGRTIPVGADDCWLTTAWWTTYSAQRLAAWQQQQFGAAGQLINLIQDFEPGFYPWSSQSALALGTYRPDQDIAVFNTRLLADYFALQGLIYQHRFVFEPTLNDELRHALEQVRAQPQPRQRRMVVYARPSTPRNAFELLCEALRIWGWSDPTSARWEVVAAGELTTDLDLGPLKIRALGKLDLPAYAQLLATSAIGVSLMVSPHPSYPPLEMAAFGMGVITNQFANKDLGKFSPNIRSVEQFTPEAIAAAITHEAGRWEKREMLFDSLLDMDHPFLGEGGFGEIVRKMAMSNLKW</sequence>
<comment type="caution">
    <text evidence="3">The sequence shown here is derived from an EMBL/GenBank/DDBJ whole genome shotgun (WGS) entry which is preliminary data.</text>
</comment>
<feature type="domain" description="WsaF C-terminal" evidence="2">
    <location>
        <begin position="194"/>
        <end position="324"/>
    </location>
</feature>
<protein>
    <recommendedName>
        <fullName evidence="5">Glycosyltransferase</fullName>
    </recommendedName>
</protein>
<gene>
    <name evidence="3" type="ORF">ABQJ56_12455</name>
</gene>
<proteinExistence type="predicted"/>
<dbReference type="Pfam" id="PF21374">
    <property type="entry name" value="WsaF_N"/>
    <property type="match status" value="1"/>
</dbReference>
<dbReference type="Gene3D" id="3.40.50.11090">
    <property type="match status" value="1"/>
</dbReference>
<organism evidence="3 4">
    <name type="scientific">Rhodanobacter geophilus</name>
    <dbReference type="NCBI Taxonomy" id="3162488"/>
    <lineage>
        <taxon>Bacteria</taxon>
        <taxon>Pseudomonadati</taxon>
        <taxon>Pseudomonadota</taxon>
        <taxon>Gammaproteobacteria</taxon>
        <taxon>Lysobacterales</taxon>
        <taxon>Rhodanobacteraceae</taxon>
        <taxon>Rhodanobacter</taxon>
    </lineage>
</organism>
<dbReference type="Pfam" id="PF22772">
    <property type="entry name" value="WsaF_C"/>
    <property type="match status" value="1"/>
</dbReference>
<evidence type="ECO:0008006" key="5">
    <source>
        <dbReference type="Google" id="ProtNLM"/>
    </source>
</evidence>
<evidence type="ECO:0000259" key="2">
    <source>
        <dbReference type="Pfam" id="PF22772"/>
    </source>
</evidence>
<evidence type="ECO:0000259" key="1">
    <source>
        <dbReference type="Pfam" id="PF21374"/>
    </source>
</evidence>